<proteinExistence type="predicted"/>
<reference evidence="2" key="1">
    <citation type="submission" date="2016-10" db="EMBL/GenBank/DDBJ databases">
        <authorList>
            <person name="Varghese N."/>
            <person name="Submissions S."/>
        </authorList>
    </citation>
    <scope>NUCLEOTIDE SEQUENCE [LARGE SCALE GENOMIC DNA]</scope>
    <source>
        <strain evidence="2">PL19</strain>
    </source>
</reference>
<protein>
    <recommendedName>
        <fullName evidence="3">Methylated-DNA-[protein]-cysteine S-methyltransferase DNA binding domain-containing protein</fullName>
    </recommendedName>
</protein>
<dbReference type="EMBL" id="FOSG01000010">
    <property type="protein sequence ID" value="SFK92508.1"/>
    <property type="molecule type" value="Genomic_DNA"/>
</dbReference>
<dbReference type="InterPro" id="IPR036217">
    <property type="entry name" value="MethylDNA_cys_MeTrfase_DNAb"/>
</dbReference>
<gene>
    <name evidence="1" type="ORF">SAMN05192584_110102</name>
</gene>
<evidence type="ECO:0008006" key="3">
    <source>
        <dbReference type="Google" id="ProtNLM"/>
    </source>
</evidence>
<name>A0A1I4DFV5_9ACTN</name>
<dbReference type="SUPFAM" id="SSF46767">
    <property type="entry name" value="Methylated DNA-protein cysteine methyltransferase, C-terminal domain"/>
    <property type="match status" value="1"/>
</dbReference>
<dbReference type="AlphaFoldDB" id="A0A1I4DFV5"/>
<organism evidence="1 2">
    <name type="scientific">Streptomyces pini</name>
    <dbReference type="NCBI Taxonomy" id="1520580"/>
    <lineage>
        <taxon>Bacteria</taxon>
        <taxon>Bacillati</taxon>
        <taxon>Actinomycetota</taxon>
        <taxon>Actinomycetes</taxon>
        <taxon>Kitasatosporales</taxon>
        <taxon>Streptomycetaceae</taxon>
        <taxon>Streptomyces</taxon>
    </lineage>
</organism>
<keyword evidence="2" id="KW-1185">Reference proteome</keyword>
<accession>A0A1I4DFV5</accession>
<sequence>MNLEIALAQRWGRTESLARADRLTERAVQLWPGPIGGVKPAGEEWPGWSRLRAALVAIPSGTWTTYGDVAELIGFDDTEQRRELLRRLNKIDGIELPEGKPEPRPSFPLRVLAEHNGEICEVLDRFVHTAALDLARRD</sequence>
<dbReference type="RefSeq" id="WP_245793657.1">
    <property type="nucleotide sequence ID" value="NZ_FOSG01000010.1"/>
</dbReference>
<dbReference type="Proteomes" id="UP000198928">
    <property type="component" value="Unassembled WGS sequence"/>
</dbReference>
<evidence type="ECO:0000313" key="1">
    <source>
        <dbReference type="EMBL" id="SFK92508.1"/>
    </source>
</evidence>
<evidence type="ECO:0000313" key="2">
    <source>
        <dbReference type="Proteomes" id="UP000198928"/>
    </source>
</evidence>